<name>A0A652KXE3_9ACTN</name>
<accession>A0A652KXE3</accession>
<dbReference type="AlphaFoldDB" id="A0A652KXE3"/>
<reference evidence="1" key="1">
    <citation type="submission" date="2018-10" db="EMBL/GenBank/DDBJ databases">
        <authorList>
            <person name="Hariharan J."/>
            <person name="Choudoir M.J."/>
            <person name="Diebold P."/>
            <person name="Panke-Buisse K."/>
            <person name="Campbell A.N."/>
            <person name="Buckley D.H."/>
        </authorList>
    </citation>
    <scope>NUCLEOTIDE SEQUENCE</scope>
    <source>
        <strain evidence="1">Gb1</strain>
    </source>
</reference>
<sequence length="586" mass="64287">MRPGATPGAGERFLSAEDVSSLRRTRRYAVPHWMIERSAERRLAGDWRGALAVAKVDVTFDPAEVAASYGTAVASALVSDLRHLVPDLVRWHLPRVLGGRSTLDTDRVVVLAGYGDGTGGLPLAPYLHLRTSPLFDGPQRLTLSFGGLSGEPSPGVFAARIEDWRVVRYLWDARHTDGLRAAAGGGGGRIPFFHEDGTPLTPQELAASGDDAAGRAERVTLLHQEGRVSEAFAAAGIDWDPAMPESARSWRGMDSEEILRSTAVDITRLETAVRCATAATGRERFLIANFWRGHIRLDVTDHSTGGRLRARVVESSRPATTPSLPEAAWRRLPDLDLLRVGAIQPRRLHPLVVRALFPALEGPFGPPGPSLPRPVRVRCRGEWHEVVFRDGALRSPHTEEERQRESAMRAFGGAVAGCFAVEHSVTSGTGRLPKGLRAQRRELFMRAQHGDTPGVLELLDAGIDLRVRDGRRRGLLHALPLLDHGELLPRLLEAGLDLEARDSLERTPLAVAVSELGSVPLVEALLDAGSRIDVIDSTELSLAQLIRRYRRKDLGFLRERVIAEHPGIGSAWYEKWIEHGEEDEEQ</sequence>
<dbReference type="InterPro" id="IPR036770">
    <property type="entry name" value="Ankyrin_rpt-contain_sf"/>
</dbReference>
<protein>
    <submittedName>
        <fullName evidence="1">Ankyrin repeat domain-containing protein</fullName>
    </submittedName>
</protein>
<comment type="caution">
    <text evidence="1">The sequence shown here is derived from an EMBL/GenBank/DDBJ whole genome shotgun (WGS) entry which is preliminary data.</text>
</comment>
<proteinExistence type="predicted"/>
<dbReference type="RefSeq" id="WP_147984232.1">
    <property type="nucleotide sequence ID" value="NZ_RDBM01000035.1"/>
</dbReference>
<dbReference type="SUPFAM" id="SSF48403">
    <property type="entry name" value="Ankyrin repeat"/>
    <property type="match status" value="1"/>
</dbReference>
<dbReference type="EMBL" id="RDBM01000035">
    <property type="protein sequence ID" value="TXS28134.1"/>
    <property type="molecule type" value="Genomic_DNA"/>
</dbReference>
<dbReference type="Gene3D" id="1.25.40.20">
    <property type="entry name" value="Ankyrin repeat-containing domain"/>
    <property type="match status" value="1"/>
</dbReference>
<gene>
    <name evidence="1" type="ORF">EAO74_19640</name>
</gene>
<evidence type="ECO:0000313" key="1">
    <source>
        <dbReference type="EMBL" id="TXS28134.1"/>
    </source>
</evidence>
<organism evidence="1">
    <name type="scientific">Streptomyces sp. gb1(2016)</name>
    <dbReference type="NCBI Taxonomy" id="1828321"/>
    <lineage>
        <taxon>Bacteria</taxon>
        <taxon>Bacillati</taxon>
        <taxon>Actinomycetota</taxon>
        <taxon>Actinomycetes</taxon>
        <taxon>Kitasatosporales</taxon>
        <taxon>Streptomycetaceae</taxon>
        <taxon>Streptomyces</taxon>
    </lineage>
</organism>